<evidence type="ECO:0008006" key="5">
    <source>
        <dbReference type="Google" id="ProtNLM"/>
    </source>
</evidence>
<feature type="region of interest" description="Disordered" evidence="1">
    <location>
        <begin position="461"/>
        <end position="498"/>
    </location>
</feature>
<dbReference type="Proteomes" id="UP000281564">
    <property type="component" value="Unassembled WGS sequence"/>
</dbReference>
<evidence type="ECO:0000313" key="3">
    <source>
        <dbReference type="EMBL" id="RJX49333.1"/>
    </source>
</evidence>
<feature type="region of interest" description="Disordered" evidence="1">
    <location>
        <begin position="88"/>
        <end position="214"/>
    </location>
</feature>
<sequence>MKKPIDSASFSGTESAVLEAALRDPAATNAEIAEQTDTRVALVRDIRDEYEDQVELPDDAADGGDTVDVDVDTADLSDPQLAVLEAAARDPSATNADIAEETDNRVTFVRDTRTEYEEQVDVGVEPVDDEDDEATDSSDEVELSDRQQEILALAEEDPALTNAEIAEQTDARVTLVRDTRSEHADGGFEFGGETADDNGSADSDDGSASSDLQEQIQQVAADNPEWTYGEIAETVGARVPLVRDTLADYDYSSGGGIETADDGELPPGVDASMLSDTEQAILELAQEDPELTNAEIAAKTGTHVAIVRDTRVEHEPGKSADYGGQGTIEEDDEDDDDAGTVSASADDDREWEPGEPSDRQTEILRLAFEDPELTNAEIAAETGARIPIVRDTRDDYADLERSDLDDETGEKTAESSVDTAPGEPTAVQELILDAVAENPDATNAEVAADLDVRVTLVRDTRQTYDADDAGGSDSARETDTDTADAAADSAAETAAEPEAGVSMGRLVALAILVILIIVVVLSFN</sequence>
<feature type="compositionally biased region" description="Acidic residues" evidence="1">
    <location>
        <begin position="345"/>
        <end position="355"/>
    </location>
</feature>
<evidence type="ECO:0000313" key="4">
    <source>
        <dbReference type="Proteomes" id="UP000281564"/>
    </source>
</evidence>
<reference evidence="3 4" key="1">
    <citation type="submission" date="2018-06" db="EMBL/GenBank/DDBJ databases">
        <title>Halonotius sp. F13-13 a new haloarchaeeon isolated from a solar saltern from Isla Cristina, Huelva, Spain.</title>
        <authorList>
            <person name="Duran-Viseras A."/>
            <person name="Sanchez-Porro C."/>
            <person name="Ventosa A."/>
        </authorList>
    </citation>
    <scope>NUCLEOTIDE SEQUENCE [LARGE SCALE GENOMIC DNA]</scope>
    <source>
        <strain evidence="3 4">CECT 7525</strain>
    </source>
</reference>
<feature type="compositionally biased region" description="Basic and acidic residues" evidence="1">
    <location>
        <begin position="306"/>
        <end position="318"/>
    </location>
</feature>
<keyword evidence="2" id="KW-0472">Membrane</keyword>
<feature type="compositionally biased region" description="Acidic residues" evidence="1">
    <location>
        <begin position="126"/>
        <end position="142"/>
    </location>
</feature>
<feature type="region of interest" description="Disordered" evidence="1">
    <location>
        <begin position="297"/>
        <end position="361"/>
    </location>
</feature>
<feature type="transmembrane region" description="Helical" evidence="2">
    <location>
        <begin position="503"/>
        <end position="523"/>
    </location>
</feature>
<keyword evidence="4" id="KW-1185">Reference proteome</keyword>
<dbReference type="EMBL" id="QMDW01000011">
    <property type="protein sequence ID" value="RJX49333.1"/>
    <property type="molecule type" value="Genomic_DNA"/>
</dbReference>
<protein>
    <recommendedName>
        <fullName evidence="5">Winged helix-turn-helix domain-containing protein</fullName>
    </recommendedName>
</protein>
<feature type="compositionally biased region" description="Low complexity" evidence="1">
    <location>
        <begin position="483"/>
        <end position="498"/>
    </location>
</feature>
<feature type="compositionally biased region" description="Basic and acidic residues" evidence="1">
    <location>
        <begin position="388"/>
        <end position="402"/>
    </location>
</feature>
<gene>
    <name evidence="3" type="ORF">DP106_09045</name>
</gene>
<organism evidence="3 4">
    <name type="scientific">Halonotius pteroides</name>
    <dbReference type="NCBI Taxonomy" id="268735"/>
    <lineage>
        <taxon>Archaea</taxon>
        <taxon>Methanobacteriati</taxon>
        <taxon>Methanobacteriota</taxon>
        <taxon>Stenosarchaea group</taxon>
        <taxon>Halobacteria</taxon>
        <taxon>Halobacteriales</taxon>
        <taxon>Haloferacaceae</taxon>
        <taxon>Halonotius</taxon>
    </lineage>
</organism>
<evidence type="ECO:0000256" key="1">
    <source>
        <dbReference type="SAM" id="MobiDB-lite"/>
    </source>
</evidence>
<feature type="region of interest" description="Disordered" evidence="1">
    <location>
        <begin position="378"/>
        <end position="424"/>
    </location>
</feature>
<comment type="caution">
    <text evidence="3">The sequence shown here is derived from an EMBL/GenBank/DDBJ whole genome shotgun (WGS) entry which is preliminary data.</text>
</comment>
<evidence type="ECO:0000256" key="2">
    <source>
        <dbReference type="SAM" id="Phobius"/>
    </source>
</evidence>
<feature type="compositionally biased region" description="Low complexity" evidence="1">
    <location>
        <begin position="197"/>
        <end position="211"/>
    </location>
</feature>
<feature type="compositionally biased region" description="Basic and acidic residues" evidence="1">
    <location>
        <begin position="102"/>
        <end position="116"/>
    </location>
</feature>
<feature type="compositionally biased region" description="Basic and acidic residues" evidence="1">
    <location>
        <begin position="175"/>
        <end position="186"/>
    </location>
</feature>
<proteinExistence type="predicted"/>
<keyword evidence="2" id="KW-0812">Transmembrane</keyword>
<feature type="compositionally biased region" description="Acidic residues" evidence="1">
    <location>
        <begin position="328"/>
        <end position="338"/>
    </location>
</feature>
<accession>A0A3A6Q4Q1</accession>
<dbReference type="AlphaFoldDB" id="A0A3A6Q4Q1"/>
<keyword evidence="2" id="KW-1133">Transmembrane helix</keyword>
<name>A0A3A6Q4Q1_9EURY</name>